<sequence>MTTSCCCARLCSGRFLWRRTGPLCDFWLETTSRSAAVWIHVPSTSSYQLTTSFTA</sequence>
<accession>A0ABV0MEK5</accession>
<evidence type="ECO:0000313" key="1">
    <source>
        <dbReference type="EMBL" id="MEQ2157531.1"/>
    </source>
</evidence>
<keyword evidence="2" id="KW-1185">Reference proteome</keyword>
<name>A0ABV0MEK5_9TELE</name>
<reference evidence="1 2" key="1">
    <citation type="submission" date="2021-06" db="EMBL/GenBank/DDBJ databases">
        <authorList>
            <person name="Palmer J.M."/>
        </authorList>
    </citation>
    <scope>NUCLEOTIDE SEQUENCE [LARGE SCALE GENOMIC DNA]</scope>
    <source>
        <strain evidence="1 2">GA_2019</strain>
        <tissue evidence="1">Muscle</tissue>
    </source>
</reference>
<evidence type="ECO:0000313" key="2">
    <source>
        <dbReference type="Proteomes" id="UP001476798"/>
    </source>
</evidence>
<gene>
    <name evidence="1" type="ORF">GOODEAATRI_002701</name>
</gene>
<feature type="non-terminal residue" evidence="1">
    <location>
        <position position="55"/>
    </location>
</feature>
<dbReference type="Proteomes" id="UP001476798">
    <property type="component" value="Unassembled WGS sequence"/>
</dbReference>
<proteinExistence type="predicted"/>
<dbReference type="EMBL" id="JAHRIO010000098">
    <property type="protein sequence ID" value="MEQ2157531.1"/>
    <property type="molecule type" value="Genomic_DNA"/>
</dbReference>
<organism evidence="1 2">
    <name type="scientific">Goodea atripinnis</name>
    <dbReference type="NCBI Taxonomy" id="208336"/>
    <lineage>
        <taxon>Eukaryota</taxon>
        <taxon>Metazoa</taxon>
        <taxon>Chordata</taxon>
        <taxon>Craniata</taxon>
        <taxon>Vertebrata</taxon>
        <taxon>Euteleostomi</taxon>
        <taxon>Actinopterygii</taxon>
        <taxon>Neopterygii</taxon>
        <taxon>Teleostei</taxon>
        <taxon>Neoteleostei</taxon>
        <taxon>Acanthomorphata</taxon>
        <taxon>Ovalentaria</taxon>
        <taxon>Atherinomorphae</taxon>
        <taxon>Cyprinodontiformes</taxon>
        <taxon>Goodeidae</taxon>
        <taxon>Goodea</taxon>
    </lineage>
</organism>
<comment type="caution">
    <text evidence="1">The sequence shown here is derived from an EMBL/GenBank/DDBJ whole genome shotgun (WGS) entry which is preliminary data.</text>
</comment>
<protein>
    <submittedName>
        <fullName evidence="1">Uncharacterized protein</fullName>
    </submittedName>
</protein>